<dbReference type="InterPro" id="IPR010209">
    <property type="entry name" value="Ion_transpt_RnfG/RsxG"/>
</dbReference>
<evidence type="ECO:0000256" key="6">
    <source>
        <dbReference type="HAMAP-Rule" id="MF_00479"/>
    </source>
</evidence>
<dbReference type="InterPro" id="IPR007329">
    <property type="entry name" value="FMN-bd"/>
</dbReference>
<comment type="cofactor">
    <cofactor evidence="6">
        <name>FMN</name>
        <dbReference type="ChEBI" id="CHEBI:58210"/>
    </cofactor>
</comment>
<evidence type="ECO:0000256" key="4">
    <source>
        <dbReference type="ARBA" id="ARBA00022643"/>
    </source>
</evidence>
<evidence type="ECO:0000256" key="7">
    <source>
        <dbReference type="SAM" id="Phobius"/>
    </source>
</evidence>
<dbReference type="AlphaFoldDB" id="A0A212LT18"/>
<dbReference type="Pfam" id="PF04205">
    <property type="entry name" value="FMN_bind"/>
    <property type="match status" value="1"/>
</dbReference>
<keyword evidence="6 7" id="KW-1133">Transmembrane helix</keyword>
<dbReference type="EC" id="7.-.-.-" evidence="6"/>
<keyword evidence="6" id="KW-1003">Cell membrane</keyword>
<evidence type="ECO:0000313" key="9">
    <source>
        <dbReference type="EMBL" id="SCM80723.1"/>
    </source>
</evidence>
<comment type="function">
    <text evidence="6">Part of a membrane-bound complex that couples electron transfer with translocation of ions across the membrane.</text>
</comment>
<feature type="transmembrane region" description="Helical" evidence="7">
    <location>
        <begin position="14"/>
        <end position="42"/>
    </location>
</feature>
<organism evidence="9">
    <name type="scientific">uncultured Sporomusa sp</name>
    <dbReference type="NCBI Taxonomy" id="307249"/>
    <lineage>
        <taxon>Bacteria</taxon>
        <taxon>Bacillati</taxon>
        <taxon>Bacillota</taxon>
        <taxon>Negativicutes</taxon>
        <taxon>Selenomonadales</taxon>
        <taxon>Sporomusaceae</taxon>
        <taxon>Sporomusa</taxon>
        <taxon>environmental samples</taxon>
    </lineage>
</organism>
<gene>
    <name evidence="6" type="primary">rnfG</name>
    <name evidence="9" type="ORF">KL86SPO_30901</name>
</gene>
<dbReference type="NCBIfam" id="TIGR01947">
    <property type="entry name" value="rnfG"/>
    <property type="match status" value="1"/>
</dbReference>
<comment type="similarity">
    <text evidence="6">Belongs to the RnfG family.</text>
</comment>
<reference evidence="9" key="1">
    <citation type="submission" date="2016-08" db="EMBL/GenBank/DDBJ databases">
        <authorList>
            <person name="Seilhamer J.J."/>
        </authorList>
    </citation>
    <scope>NUCLEOTIDE SEQUENCE</scope>
    <source>
        <strain evidence="9">86</strain>
    </source>
</reference>
<evidence type="ECO:0000256" key="2">
    <source>
        <dbReference type="ARBA" id="ARBA00022553"/>
    </source>
</evidence>
<dbReference type="GO" id="GO:0022900">
    <property type="term" value="P:electron transport chain"/>
    <property type="evidence" value="ECO:0007669"/>
    <property type="project" value="UniProtKB-UniRule"/>
</dbReference>
<dbReference type="PIRSF" id="PIRSF006091">
    <property type="entry name" value="E_trnsport_RnfG"/>
    <property type="match status" value="1"/>
</dbReference>
<keyword evidence="6 7" id="KW-0472">Membrane</keyword>
<dbReference type="EMBL" id="FMJE01000003">
    <property type="protein sequence ID" value="SCM80723.1"/>
    <property type="molecule type" value="Genomic_DNA"/>
</dbReference>
<keyword evidence="6" id="KW-1278">Translocase</keyword>
<dbReference type="RefSeq" id="WP_288183977.1">
    <property type="nucleotide sequence ID" value="NZ_LT608335.1"/>
</dbReference>
<keyword evidence="2 6" id="KW-0597">Phosphoprotein</keyword>
<evidence type="ECO:0000256" key="5">
    <source>
        <dbReference type="ARBA" id="ARBA00022982"/>
    </source>
</evidence>
<dbReference type="PANTHER" id="PTHR36118:SF1">
    <property type="entry name" value="ION-TRANSLOCATING OXIDOREDUCTASE COMPLEX SUBUNIT G"/>
    <property type="match status" value="1"/>
</dbReference>
<keyword evidence="5 6" id="KW-0249">Electron transport</keyword>
<evidence type="ECO:0000256" key="3">
    <source>
        <dbReference type="ARBA" id="ARBA00022630"/>
    </source>
</evidence>
<keyword evidence="1 6" id="KW-0813">Transport</keyword>
<evidence type="ECO:0000256" key="1">
    <source>
        <dbReference type="ARBA" id="ARBA00022448"/>
    </source>
</evidence>
<sequence length="203" mass="22160">MSHDSGKNDSLIKIALNLTTACLISSVILSGVYFITAPYAAANDTKRKEKAMQAVIEDVPNKEFALKLSPNDWGIIPIENKPGWYKATMKADGKVIAYIVPAASKGYSSVVSMIIAVSPEGKLLNFKVVSQAETPGLGDKFYEPKFYQQFPGKKPEDLVVVKEPTDKNIQAMTGATITTRAIAKGIREAAEEVIVYMKETQNK</sequence>
<keyword evidence="6 7" id="KW-0812">Transmembrane</keyword>
<dbReference type="GO" id="GO:0005886">
    <property type="term" value="C:plasma membrane"/>
    <property type="evidence" value="ECO:0007669"/>
    <property type="project" value="UniProtKB-SubCell"/>
</dbReference>
<dbReference type="SMART" id="SM00900">
    <property type="entry name" value="FMN_bind"/>
    <property type="match status" value="1"/>
</dbReference>
<dbReference type="HAMAP" id="MF_00479">
    <property type="entry name" value="RsxG_RnfG"/>
    <property type="match status" value="1"/>
</dbReference>
<proteinExistence type="inferred from homology"/>
<comment type="subcellular location">
    <subcellularLocation>
        <location evidence="6">Cell membrane</location>
        <topology evidence="6">Single-pass membrane protein</topology>
    </subcellularLocation>
</comment>
<comment type="subunit">
    <text evidence="6">The complex is composed of six subunits: RnfA, RnfB, RnfC, RnfD, RnfE and RnfG.</text>
</comment>
<feature type="domain" description="FMN-binding" evidence="8">
    <location>
        <begin position="106"/>
        <end position="193"/>
    </location>
</feature>
<feature type="modified residue" description="FMN phosphoryl threonine" evidence="6">
    <location>
        <position position="176"/>
    </location>
</feature>
<protein>
    <recommendedName>
        <fullName evidence="6">Ion-translocating oxidoreductase complex subunit G</fullName>
        <ecNumber evidence="6">7.-.-.-</ecNumber>
    </recommendedName>
    <alternativeName>
        <fullName evidence="6">Rnf electron transport complex subunit G</fullName>
    </alternativeName>
</protein>
<name>A0A212LT18_9FIRM</name>
<keyword evidence="4 6" id="KW-0288">FMN</keyword>
<dbReference type="GO" id="GO:0010181">
    <property type="term" value="F:FMN binding"/>
    <property type="evidence" value="ECO:0007669"/>
    <property type="project" value="InterPro"/>
</dbReference>
<evidence type="ECO:0000259" key="8">
    <source>
        <dbReference type="SMART" id="SM00900"/>
    </source>
</evidence>
<dbReference type="GO" id="GO:0009055">
    <property type="term" value="F:electron transfer activity"/>
    <property type="evidence" value="ECO:0007669"/>
    <property type="project" value="InterPro"/>
</dbReference>
<keyword evidence="3 6" id="KW-0285">Flavoprotein</keyword>
<accession>A0A212LT18</accession>
<dbReference type="PANTHER" id="PTHR36118">
    <property type="entry name" value="ION-TRANSLOCATING OXIDOREDUCTASE COMPLEX SUBUNIT G"/>
    <property type="match status" value="1"/>
</dbReference>